<gene>
    <name evidence="1" type="ORF">M9H77_31894</name>
</gene>
<dbReference type="EMBL" id="CM044707">
    <property type="protein sequence ID" value="KAI5654707.1"/>
    <property type="molecule type" value="Genomic_DNA"/>
</dbReference>
<proteinExistence type="predicted"/>
<organism evidence="1 2">
    <name type="scientific">Catharanthus roseus</name>
    <name type="common">Madagascar periwinkle</name>
    <name type="synonym">Vinca rosea</name>
    <dbReference type="NCBI Taxonomy" id="4058"/>
    <lineage>
        <taxon>Eukaryota</taxon>
        <taxon>Viridiplantae</taxon>
        <taxon>Streptophyta</taxon>
        <taxon>Embryophyta</taxon>
        <taxon>Tracheophyta</taxon>
        <taxon>Spermatophyta</taxon>
        <taxon>Magnoliopsida</taxon>
        <taxon>eudicotyledons</taxon>
        <taxon>Gunneridae</taxon>
        <taxon>Pentapetalae</taxon>
        <taxon>asterids</taxon>
        <taxon>lamiids</taxon>
        <taxon>Gentianales</taxon>
        <taxon>Apocynaceae</taxon>
        <taxon>Rauvolfioideae</taxon>
        <taxon>Vinceae</taxon>
        <taxon>Catharanthinae</taxon>
        <taxon>Catharanthus</taxon>
    </lineage>
</organism>
<comment type="caution">
    <text evidence="1">The sequence shown here is derived from an EMBL/GenBank/DDBJ whole genome shotgun (WGS) entry which is preliminary data.</text>
</comment>
<evidence type="ECO:0000313" key="1">
    <source>
        <dbReference type="EMBL" id="KAI5654707.1"/>
    </source>
</evidence>
<keyword evidence="2" id="KW-1185">Reference proteome</keyword>
<name>A0ACC0A422_CATRO</name>
<evidence type="ECO:0000313" key="2">
    <source>
        <dbReference type="Proteomes" id="UP001060085"/>
    </source>
</evidence>
<accession>A0ACC0A422</accession>
<protein>
    <submittedName>
        <fullName evidence="1">Uncharacterized protein</fullName>
    </submittedName>
</protein>
<sequence>MLYLKDRGFNALELHAIATSRQTSQSHQAWIYLYFPMFAPPFRHSPEGCKPYMQMFPQISYKSERKLLDICLRLDMMTVYEVRWMPYRTQHVHDCWVSTWHSFIAYFDCVEPYMPDWVLR</sequence>
<dbReference type="Proteomes" id="UP001060085">
    <property type="component" value="Linkage Group LG07"/>
</dbReference>
<reference evidence="2" key="1">
    <citation type="journal article" date="2023" name="Nat. Plants">
        <title>Single-cell RNA sequencing provides a high-resolution roadmap for understanding the multicellular compartmentation of specialized metabolism.</title>
        <authorList>
            <person name="Sun S."/>
            <person name="Shen X."/>
            <person name="Li Y."/>
            <person name="Li Y."/>
            <person name="Wang S."/>
            <person name="Li R."/>
            <person name="Zhang H."/>
            <person name="Shen G."/>
            <person name="Guo B."/>
            <person name="Wei J."/>
            <person name="Xu J."/>
            <person name="St-Pierre B."/>
            <person name="Chen S."/>
            <person name="Sun C."/>
        </authorList>
    </citation>
    <scope>NUCLEOTIDE SEQUENCE [LARGE SCALE GENOMIC DNA]</scope>
</reference>